<dbReference type="OrthoDB" id="4767222at2759"/>
<proteinExistence type="predicted"/>
<sequence length="563" mass="62305">MAFQRLGVLFAAASFLASTVIAAPSLDQKPIDAPDDQPVFMPEPEIPAENEGKAARIALYPASRTYPDDLRDMGKPLSACSERDKTEEIQLATDVCLSGEYYMRDNVKVLETPSCADGSTPTLMFYQHRRCTGSPHRVMYNVDGATGHCLWSEKDVPISSYYWSLIYRCNANTEGAAEHQDAVPALLYQNVAGAPGSVRHHHGTMFPCHSDFANRTHSSNMKPGNCEWKFSSWSLESIEVVAPAVCSNGTRAQLALYQDTGKYGLDYTCNDGQMTIENGIIDVDDWMLNTCISMSHLRLLSGELGRALGVMFHCDGVHFRGQEAEEEKETMAVGESIPRGPRVSHSECATSAGRWQWEDPVRPKTFMYPQPMTCMTLPEAHQLRIYEKPTCPDGSKGRLATWHDTGCLGWPKKIEVINTLNCNSWDLRKPTSYKFWCGPEGLTAEERMLDIGDDRAVISTDECPRLNMEPGWTVVGRDEGFTTRRVDADTDCISVYSDDQLKVYGNAKCANGGPATLLKYTDSYCRGKPDENLDVAGLLDTCTQICGADSRRSCGIKFSCDGS</sequence>
<organism evidence="2 3">
    <name type="scientific">Dactylonectria macrodidyma</name>
    <dbReference type="NCBI Taxonomy" id="307937"/>
    <lineage>
        <taxon>Eukaryota</taxon>
        <taxon>Fungi</taxon>
        <taxon>Dikarya</taxon>
        <taxon>Ascomycota</taxon>
        <taxon>Pezizomycotina</taxon>
        <taxon>Sordariomycetes</taxon>
        <taxon>Hypocreomycetidae</taxon>
        <taxon>Hypocreales</taxon>
        <taxon>Nectriaceae</taxon>
        <taxon>Dactylonectria</taxon>
    </lineage>
</organism>
<feature type="chain" id="PRO_5040298315" evidence="1">
    <location>
        <begin position="23"/>
        <end position="563"/>
    </location>
</feature>
<keyword evidence="1" id="KW-0732">Signal</keyword>
<name>A0A9P9ERY4_9HYPO</name>
<evidence type="ECO:0000313" key="3">
    <source>
        <dbReference type="Proteomes" id="UP000738349"/>
    </source>
</evidence>
<feature type="signal peptide" evidence="1">
    <location>
        <begin position="1"/>
        <end position="22"/>
    </location>
</feature>
<evidence type="ECO:0000256" key="1">
    <source>
        <dbReference type="SAM" id="SignalP"/>
    </source>
</evidence>
<protein>
    <submittedName>
        <fullName evidence="2">Uncharacterized protein</fullName>
    </submittedName>
</protein>
<evidence type="ECO:0000313" key="2">
    <source>
        <dbReference type="EMBL" id="KAH7143543.1"/>
    </source>
</evidence>
<comment type="caution">
    <text evidence="2">The sequence shown here is derived from an EMBL/GenBank/DDBJ whole genome shotgun (WGS) entry which is preliminary data.</text>
</comment>
<gene>
    <name evidence="2" type="ORF">EDB81DRAFT_499613</name>
</gene>
<dbReference type="AlphaFoldDB" id="A0A9P9ERY4"/>
<accession>A0A9P9ERY4</accession>
<dbReference type="EMBL" id="JAGMUV010000009">
    <property type="protein sequence ID" value="KAH7143543.1"/>
    <property type="molecule type" value="Genomic_DNA"/>
</dbReference>
<keyword evidence="3" id="KW-1185">Reference proteome</keyword>
<reference evidence="2" key="1">
    <citation type="journal article" date="2021" name="Nat. Commun.">
        <title>Genetic determinants of endophytism in the Arabidopsis root mycobiome.</title>
        <authorList>
            <person name="Mesny F."/>
            <person name="Miyauchi S."/>
            <person name="Thiergart T."/>
            <person name="Pickel B."/>
            <person name="Atanasova L."/>
            <person name="Karlsson M."/>
            <person name="Huettel B."/>
            <person name="Barry K.W."/>
            <person name="Haridas S."/>
            <person name="Chen C."/>
            <person name="Bauer D."/>
            <person name="Andreopoulos W."/>
            <person name="Pangilinan J."/>
            <person name="LaButti K."/>
            <person name="Riley R."/>
            <person name="Lipzen A."/>
            <person name="Clum A."/>
            <person name="Drula E."/>
            <person name="Henrissat B."/>
            <person name="Kohler A."/>
            <person name="Grigoriev I.V."/>
            <person name="Martin F.M."/>
            <person name="Hacquard S."/>
        </authorList>
    </citation>
    <scope>NUCLEOTIDE SEQUENCE</scope>
    <source>
        <strain evidence="2">MPI-CAGE-AT-0147</strain>
    </source>
</reference>
<dbReference type="Proteomes" id="UP000738349">
    <property type="component" value="Unassembled WGS sequence"/>
</dbReference>